<protein>
    <submittedName>
        <fullName evidence="2">Uncharacterized protein</fullName>
    </submittedName>
</protein>
<evidence type="ECO:0000313" key="1">
    <source>
        <dbReference type="Proteomes" id="UP000887576"/>
    </source>
</evidence>
<sequence length="438" mass="49323">MFLLIKVDGKPLKPVNNLTESENESVLDLMTMENSTTNLQDELSENEFEPLFDGRNASNESLPEFKKTTKPKFEQHENGLLFLNDVKLNITLPNGKFKVIVSDTHVVNGDNQKPTSFCFKAKIFAQPSIDPQCPPNYCEVQFVYGKSAKILNVNTILGNQVVTTHTPSASVNISPNKMTVVGKENETSDVCQFDLEEGFLPIILVNKGDRNVFLDGVQIYDETSGLSDDIIVCISAGSCAVLLFIFSLMLFGVHHLRKPRNNPIPKAEKEPKQKNDETVVQKQLFVLFVFLFVKADGKPLKAVINATESENEHFWDIKTMENSTTNQETDELSQNETNQLYDVEKSSNQSFLLAPRPPKVQQDENGVTFNADAKVNVTLTERRFQLTVYDPDVKEDNKQAATSFCFKAKRFVQSKENPQCLPNYCEIKIDYDILGSIL</sequence>
<organism evidence="1 2">
    <name type="scientific">Panagrolaimus sp. JU765</name>
    <dbReference type="NCBI Taxonomy" id="591449"/>
    <lineage>
        <taxon>Eukaryota</taxon>
        <taxon>Metazoa</taxon>
        <taxon>Ecdysozoa</taxon>
        <taxon>Nematoda</taxon>
        <taxon>Chromadorea</taxon>
        <taxon>Rhabditida</taxon>
        <taxon>Tylenchina</taxon>
        <taxon>Panagrolaimomorpha</taxon>
        <taxon>Panagrolaimoidea</taxon>
        <taxon>Panagrolaimidae</taxon>
        <taxon>Panagrolaimus</taxon>
    </lineage>
</organism>
<name>A0AC34R5P4_9BILA</name>
<dbReference type="Proteomes" id="UP000887576">
    <property type="component" value="Unplaced"/>
</dbReference>
<proteinExistence type="predicted"/>
<reference evidence="2" key="1">
    <citation type="submission" date="2022-11" db="UniProtKB">
        <authorList>
            <consortium name="WormBaseParasite"/>
        </authorList>
    </citation>
    <scope>IDENTIFICATION</scope>
</reference>
<accession>A0AC34R5P4</accession>
<evidence type="ECO:0000313" key="2">
    <source>
        <dbReference type="WBParaSite" id="JU765_v2.g3556.t1"/>
    </source>
</evidence>
<dbReference type="WBParaSite" id="JU765_v2.g3556.t1">
    <property type="protein sequence ID" value="JU765_v2.g3556.t1"/>
    <property type="gene ID" value="JU765_v2.g3556"/>
</dbReference>